<feature type="region of interest" description="Disordered" evidence="1">
    <location>
        <begin position="622"/>
        <end position="658"/>
    </location>
</feature>
<evidence type="ECO:0000313" key="4">
    <source>
        <dbReference type="Proteomes" id="UP001231518"/>
    </source>
</evidence>
<dbReference type="AlphaFoldDB" id="A0AAD7YN42"/>
<name>A0AAD7YN42_MYTSE</name>
<dbReference type="Proteomes" id="UP001231518">
    <property type="component" value="Chromosome 15"/>
</dbReference>
<reference evidence="3" key="1">
    <citation type="submission" date="2023-03" db="EMBL/GenBank/DDBJ databases">
        <title>Chromosome-level genomes of two armyworms, Mythimna separata and Mythimna loreyi, provide insights into the biosynthesis and reception of sex pheromones.</title>
        <authorList>
            <person name="Zhao H."/>
        </authorList>
    </citation>
    <scope>NUCLEOTIDE SEQUENCE</scope>
    <source>
        <strain evidence="3">BeijingLab</strain>
        <tissue evidence="3">Pupa</tissue>
    </source>
</reference>
<feature type="domain" description="CCHC-type" evidence="2">
    <location>
        <begin position="147"/>
        <end position="162"/>
    </location>
</feature>
<protein>
    <recommendedName>
        <fullName evidence="2">CCHC-type domain-containing protein</fullName>
    </recommendedName>
</protein>
<accession>A0AAD7YN42</accession>
<feature type="domain" description="CCHC-type" evidence="2">
    <location>
        <begin position="180"/>
        <end position="196"/>
    </location>
</feature>
<organism evidence="3 4">
    <name type="scientific">Mythimna separata</name>
    <name type="common">Oriental armyworm</name>
    <name type="synonym">Pseudaletia separata</name>
    <dbReference type="NCBI Taxonomy" id="271217"/>
    <lineage>
        <taxon>Eukaryota</taxon>
        <taxon>Metazoa</taxon>
        <taxon>Ecdysozoa</taxon>
        <taxon>Arthropoda</taxon>
        <taxon>Hexapoda</taxon>
        <taxon>Insecta</taxon>
        <taxon>Pterygota</taxon>
        <taxon>Neoptera</taxon>
        <taxon>Endopterygota</taxon>
        <taxon>Lepidoptera</taxon>
        <taxon>Glossata</taxon>
        <taxon>Ditrysia</taxon>
        <taxon>Noctuoidea</taxon>
        <taxon>Noctuidae</taxon>
        <taxon>Noctuinae</taxon>
        <taxon>Hadenini</taxon>
        <taxon>Mythimna</taxon>
    </lineage>
</organism>
<dbReference type="GO" id="GO:0008270">
    <property type="term" value="F:zinc ion binding"/>
    <property type="evidence" value="ECO:0007669"/>
    <property type="project" value="InterPro"/>
</dbReference>
<dbReference type="SMART" id="SM00343">
    <property type="entry name" value="ZnF_C2HC"/>
    <property type="match status" value="2"/>
</dbReference>
<sequence length="658" mass="74385">MQALRRRYGRPDALVLAELDRIKTLPKISENPKDICVFASQINNSVAAIKGLKKPQYLHSPEMVKQIIEKMPTILKFRWYDFTAAADEGEFSDLTLVSRFLNTEADKCGAFATTEERTWTKRTHRQATHSTKEREGNFEEARASEKTCPVCQGEHFLRDCQKFLKASVQDRWALVKKSRVCFRCLQGRHRKENCRKPPCKECKRWHHHLLHAGPEERTTAGNEDTQRGASSIMASVNAVNNARAYLKIVPVEVFGSHGSKKILALMDEGSTVSLLDEKVAQEIGVQGTTEELVIETVGGQLIKKKDSQTLDLTVKGIHQGRRKTLKRVRTVDNLKLAPQFLEKKRIEDCPHLKKIADSLHYEGESPQLLIGQDNWELIVTREVRRGRPGPEFLRKEEVDWPAPRTFKKETTGEEKTVDVVATASTRHPSPDPEGFSSWKRLWRATARVLQFIQLCRKKEKVHAAKNDPAWKMTTSKKTKTDGKVIRPSNLQDRRYIPLDAELLKQAEALLLKGSQERCFKEDVKCVQQGKQPEGSSKLRKLDVIYEDGLLRLKGRIDAIQGISREYKRPIVLDSKDKTTRDQAEHINDIQKAPQVARRLITARNSSARGAGGRLGGRLGRAAAAGAVVPPRRRATTHAPRPAPRTHPHASATPTNTNF</sequence>
<feature type="region of interest" description="Disordered" evidence="1">
    <location>
        <begin position="119"/>
        <end position="138"/>
    </location>
</feature>
<proteinExistence type="predicted"/>
<dbReference type="InterPro" id="IPR001878">
    <property type="entry name" value="Znf_CCHC"/>
</dbReference>
<evidence type="ECO:0000313" key="3">
    <source>
        <dbReference type="EMBL" id="KAJ8722766.1"/>
    </source>
</evidence>
<comment type="caution">
    <text evidence="3">The sequence shown here is derived from an EMBL/GenBank/DDBJ whole genome shotgun (WGS) entry which is preliminary data.</text>
</comment>
<keyword evidence="4" id="KW-1185">Reference proteome</keyword>
<dbReference type="GO" id="GO:0003676">
    <property type="term" value="F:nucleic acid binding"/>
    <property type="evidence" value="ECO:0007669"/>
    <property type="project" value="InterPro"/>
</dbReference>
<gene>
    <name evidence="3" type="ORF">PYW07_003946</name>
</gene>
<dbReference type="EMBL" id="JARGEI010000012">
    <property type="protein sequence ID" value="KAJ8722766.1"/>
    <property type="molecule type" value="Genomic_DNA"/>
</dbReference>
<evidence type="ECO:0000256" key="1">
    <source>
        <dbReference type="SAM" id="MobiDB-lite"/>
    </source>
</evidence>
<feature type="compositionally biased region" description="Low complexity" evidence="1">
    <location>
        <begin position="648"/>
        <end position="658"/>
    </location>
</feature>
<dbReference type="PANTHER" id="PTHR47331">
    <property type="entry name" value="PHD-TYPE DOMAIN-CONTAINING PROTEIN"/>
    <property type="match status" value="1"/>
</dbReference>
<evidence type="ECO:0000259" key="2">
    <source>
        <dbReference type="SMART" id="SM00343"/>
    </source>
</evidence>